<dbReference type="Proteomes" id="UP001152604">
    <property type="component" value="Unassembled WGS sequence"/>
</dbReference>
<gene>
    <name evidence="1" type="ORF">MES4922_210341</name>
</gene>
<reference evidence="1" key="1">
    <citation type="submission" date="2022-03" db="EMBL/GenBank/DDBJ databases">
        <authorList>
            <person name="Brunel B."/>
        </authorList>
    </citation>
    <scope>NUCLEOTIDE SEQUENCE</scope>
    <source>
        <strain evidence="1">STM4922sample</strain>
    </source>
</reference>
<keyword evidence="2" id="KW-1185">Reference proteome</keyword>
<dbReference type="RefSeq" id="WP_254025119.1">
    <property type="nucleotide sequence ID" value="NZ_CAKXZS010000014.1"/>
</dbReference>
<evidence type="ECO:0000313" key="1">
    <source>
        <dbReference type="EMBL" id="CAH2399576.1"/>
    </source>
</evidence>
<evidence type="ECO:0000313" key="2">
    <source>
        <dbReference type="Proteomes" id="UP001152604"/>
    </source>
</evidence>
<accession>A0ABN8JPY2</accession>
<protein>
    <submittedName>
        <fullName evidence="1">Uncharacterized protein</fullName>
    </submittedName>
</protein>
<dbReference type="EMBL" id="CAKXZS010000014">
    <property type="protein sequence ID" value="CAH2399576.1"/>
    <property type="molecule type" value="Genomic_DNA"/>
</dbReference>
<name>A0ABN8JPY2_9HYPH</name>
<sequence length="452" mass="49209">MLLQKDEVLDRLATVGNVAQFVALRPSAGVLKQSYSRIAGHSPNYHFATVNEALAELIARSGEGKVNVRSYRPHDPRSREFVYGLELLDEVMAHANRLAADGLHLIVNETIDVHDGGVSGVLQGDTVEFAPDDTPRCVEKPGVTSLPFGQAMDFLSTIYGFKLELRAALGERTEFSIHPIKRGWQQGHTLLWEHETNVPGATTAAQRWPNHFSRFLGDKTFGLLMAQTLGMPVPRTVVINRRVAPFVFGTPTGSAEVWTRTCPIEPHPGLYTTVKGWTDPFALLASEDPDGKIVASVLRQDAVPAGHSGAAIVDAEGNLIIEGRSGEGDRLMLGIDLPEILPTNVTDGVRSIYNVLRDTLGPVKFEWVHDGERVWVIQLHRGATSSSATTIVPGEAHSWAEFKVEDGLDRLRVLLDQLPPDAGVSVIGEVGLTSHIADVLRRAGLPARLPAR</sequence>
<proteinExistence type="predicted"/>
<organism evidence="1 2">
    <name type="scientific">Mesorhizobium ventifaucium</name>
    <dbReference type="NCBI Taxonomy" id="666020"/>
    <lineage>
        <taxon>Bacteria</taxon>
        <taxon>Pseudomonadati</taxon>
        <taxon>Pseudomonadota</taxon>
        <taxon>Alphaproteobacteria</taxon>
        <taxon>Hyphomicrobiales</taxon>
        <taxon>Phyllobacteriaceae</taxon>
        <taxon>Mesorhizobium</taxon>
    </lineage>
</organism>
<comment type="caution">
    <text evidence="1">The sequence shown here is derived from an EMBL/GenBank/DDBJ whole genome shotgun (WGS) entry which is preliminary data.</text>
</comment>